<dbReference type="Proteomes" id="UP000016424">
    <property type="component" value="Unassembled WGS sequence"/>
</dbReference>
<sequence>MSDTAIIVDNKRNCFSGSVIFWANSTASIARSEQSTVLFIKGKKIRFNSSRSVSSSLFSILVFSCFHYLIPVIVFHKDSLCLVFDRTVVFGSRSIVDVRTINHHSMNGFFIFFICTYIIL</sequence>
<reference evidence="3" key="1">
    <citation type="journal article" date="2013" name="Genome Announc.">
        <title>Draft Genome Sequence of Geobacillus kaustophilus GBlys, a Lysogenic Strain with Bacteriophage phiOH2.</title>
        <authorList>
            <person name="Doi K."/>
            <person name="Mori K."/>
            <person name="Martono H."/>
            <person name="Nagayoshi Y."/>
            <person name="Fujino Y."/>
            <person name="Tashiro K."/>
            <person name="Kuhara S."/>
            <person name="Ohshima T."/>
        </authorList>
    </citation>
    <scope>NUCLEOTIDE SEQUENCE [LARGE SCALE GENOMIC DNA]</scope>
    <source>
        <strain evidence="3">GBlys</strain>
    </source>
</reference>
<evidence type="ECO:0000256" key="1">
    <source>
        <dbReference type="SAM" id="Phobius"/>
    </source>
</evidence>
<dbReference type="AlphaFoldDB" id="U2X666"/>
<feature type="transmembrane region" description="Helical" evidence="1">
    <location>
        <begin position="101"/>
        <end position="119"/>
    </location>
</feature>
<feature type="transmembrane region" description="Helical" evidence="1">
    <location>
        <begin position="53"/>
        <end position="75"/>
    </location>
</feature>
<organism evidence="2 3">
    <name type="scientific">Geobacillus kaustophilus GBlys</name>
    <dbReference type="NCBI Taxonomy" id="1337888"/>
    <lineage>
        <taxon>Bacteria</taxon>
        <taxon>Bacillati</taxon>
        <taxon>Bacillota</taxon>
        <taxon>Bacilli</taxon>
        <taxon>Bacillales</taxon>
        <taxon>Anoxybacillaceae</taxon>
        <taxon>Geobacillus</taxon>
        <taxon>Geobacillus thermoleovorans group</taxon>
    </lineage>
</organism>
<comment type="caution">
    <text evidence="2">The sequence shown here is derived from an EMBL/GenBank/DDBJ whole genome shotgun (WGS) entry which is preliminary data.</text>
</comment>
<evidence type="ECO:0000313" key="2">
    <source>
        <dbReference type="EMBL" id="GAD14405.1"/>
    </source>
</evidence>
<evidence type="ECO:0000313" key="3">
    <source>
        <dbReference type="Proteomes" id="UP000016424"/>
    </source>
</evidence>
<keyword evidence="1" id="KW-0812">Transmembrane</keyword>
<accession>U2X666</accession>
<dbReference type="EMBL" id="BASG01000029">
    <property type="protein sequence ID" value="GAD14405.1"/>
    <property type="molecule type" value="Genomic_DNA"/>
</dbReference>
<name>U2X666_GEOKU</name>
<protein>
    <submittedName>
        <fullName evidence="2">Uncharacterized protein</fullName>
    </submittedName>
</protein>
<gene>
    <name evidence="2" type="ORF">GBL_2622</name>
</gene>
<keyword evidence="1" id="KW-0472">Membrane</keyword>
<proteinExistence type="predicted"/>
<keyword evidence="1" id="KW-1133">Transmembrane helix</keyword>